<comment type="caution">
    <text evidence="1">The sequence shown here is derived from an EMBL/GenBank/DDBJ whole genome shotgun (WGS) entry which is preliminary data.</text>
</comment>
<sequence length="101" mass="11605">MSPVLSRTAMALNNMGVEMLHRHLFKEALATLHDATRLMKEILTNQSVEDEWHVLRRAQLRLCQRYSESFSQSSAKNVPVFMDLTDDPISFIDSMAVHEIC</sequence>
<proteinExistence type="predicted"/>
<dbReference type="AlphaFoldDB" id="A0A1Z5JEY1"/>
<organism evidence="1 2">
    <name type="scientific">Fistulifera solaris</name>
    <name type="common">Oleaginous diatom</name>
    <dbReference type="NCBI Taxonomy" id="1519565"/>
    <lineage>
        <taxon>Eukaryota</taxon>
        <taxon>Sar</taxon>
        <taxon>Stramenopiles</taxon>
        <taxon>Ochrophyta</taxon>
        <taxon>Bacillariophyta</taxon>
        <taxon>Bacillariophyceae</taxon>
        <taxon>Bacillariophycidae</taxon>
        <taxon>Naviculales</taxon>
        <taxon>Naviculaceae</taxon>
        <taxon>Fistulifera</taxon>
    </lineage>
</organism>
<name>A0A1Z5JEY1_FISSO</name>
<evidence type="ECO:0000313" key="1">
    <source>
        <dbReference type="EMBL" id="GAX12565.1"/>
    </source>
</evidence>
<gene>
    <name evidence="1" type="ORF">FisN_13Lu030</name>
</gene>
<protein>
    <submittedName>
        <fullName evidence="1">Uncharacterized protein</fullName>
    </submittedName>
</protein>
<dbReference type="Proteomes" id="UP000198406">
    <property type="component" value="Unassembled WGS sequence"/>
</dbReference>
<accession>A0A1Z5JEY1</accession>
<evidence type="ECO:0000313" key="2">
    <source>
        <dbReference type="Proteomes" id="UP000198406"/>
    </source>
</evidence>
<dbReference type="InParanoid" id="A0A1Z5JEY1"/>
<dbReference type="EMBL" id="BDSP01000053">
    <property type="protein sequence ID" value="GAX12565.1"/>
    <property type="molecule type" value="Genomic_DNA"/>
</dbReference>
<keyword evidence="2" id="KW-1185">Reference proteome</keyword>
<reference evidence="1 2" key="1">
    <citation type="journal article" date="2015" name="Plant Cell">
        <title>Oil accumulation by the oleaginous diatom Fistulifera solaris as revealed by the genome and transcriptome.</title>
        <authorList>
            <person name="Tanaka T."/>
            <person name="Maeda Y."/>
            <person name="Veluchamy A."/>
            <person name="Tanaka M."/>
            <person name="Abida H."/>
            <person name="Marechal E."/>
            <person name="Bowler C."/>
            <person name="Muto M."/>
            <person name="Sunaga Y."/>
            <person name="Tanaka M."/>
            <person name="Yoshino T."/>
            <person name="Taniguchi T."/>
            <person name="Fukuda Y."/>
            <person name="Nemoto M."/>
            <person name="Matsumoto M."/>
            <person name="Wong P.S."/>
            <person name="Aburatani S."/>
            <person name="Fujibuchi W."/>
        </authorList>
    </citation>
    <scope>NUCLEOTIDE SEQUENCE [LARGE SCALE GENOMIC DNA]</scope>
    <source>
        <strain evidence="1 2">JPCC DA0580</strain>
    </source>
</reference>